<dbReference type="PANTHER" id="PTHR33164:SF43">
    <property type="entry name" value="HTH-TYPE TRANSCRIPTIONAL REPRESSOR YETL"/>
    <property type="match status" value="1"/>
</dbReference>
<evidence type="ECO:0000313" key="3">
    <source>
        <dbReference type="Proteomes" id="UP000644115"/>
    </source>
</evidence>
<gene>
    <name evidence="2" type="ORF">H8876_04175</name>
</gene>
<evidence type="ECO:0000313" key="2">
    <source>
        <dbReference type="EMBL" id="MBC5999192.1"/>
    </source>
</evidence>
<dbReference type="InterPro" id="IPR039422">
    <property type="entry name" value="MarR/SlyA-like"/>
</dbReference>
<comment type="caution">
    <text evidence="2">The sequence shown here is derived from an EMBL/GenBank/DDBJ whole genome shotgun (WGS) entry which is preliminary data.</text>
</comment>
<dbReference type="Proteomes" id="UP000644115">
    <property type="component" value="Unassembled WGS sequence"/>
</dbReference>
<dbReference type="RefSeq" id="WP_249286653.1">
    <property type="nucleotide sequence ID" value="NZ_JACRWC010000054.1"/>
</dbReference>
<dbReference type="InterPro" id="IPR036390">
    <property type="entry name" value="WH_DNA-bd_sf"/>
</dbReference>
<dbReference type="PANTHER" id="PTHR33164">
    <property type="entry name" value="TRANSCRIPTIONAL REGULATOR, MARR FAMILY"/>
    <property type="match status" value="1"/>
</dbReference>
<dbReference type="GO" id="GO:0006950">
    <property type="term" value="P:response to stress"/>
    <property type="evidence" value="ECO:0007669"/>
    <property type="project" value="TreeGrafter"/>
</dbReference>
<dbReference type="EMBL" id="JACRWC010000054">
    <property type="protein sequence ID" value="MBC5999192.1"/>
    <property type="molecule type" value="Genomic_DNA"/>
</dbReference>
<dbReference type="InterPro" id="IPR000835">
    <property type="entry name" value="HTH_MarR-typ"/>
</dbReference>
<organism evidence="2 3">
    <name type="scientific">Lentihominibacter faecis</name>
    <dbReference type="NCBI Taxonomy" id="2764712"/>
    <lineage>
        <taxon>Bacteria</taxon>
        <taxon>Bacillati</taxon>
        <taxon>Bacillota</taxon>
        <taxon>Clostridia</taxon>
        <taxon>Peptostreptococcales</taxon>
        <taxon>Anaerovoracaceae</taxon>
        <taxon>Lentihominibacter</taxon>
    </lineage>
</organism>
<dbReference type="Gene3D" id="1.10.10.10">
    <property type="entry name" value="Winged helix-like DNA-binding domain superfamily/Winged helix DNA-binding domain"/>
    <property type="match status" value="1"/>
</dbReference>
<dbReference type="Pfam" id="PF12802">
    <property type="entry name" value="MarR_2"/>
    <property type="match status" value="1"/>
</dbReference>
<dbReference type="InterPro" id="IPR036388">
    <property type="entry name" value="WH-like_DNA-bd_sf"/>
</dbReference>
<dbReference type="AlphaFoldDB" id="A0A923NEJ2"/>
<name>A0A923NEJ2_9FIRM</name>
<dbReference type="SUPFAM" id="SSF46785">
    <property type="entry name" value="Winged helix' DNA-binding domain"/>
    <property type="match status" value="1"/>
</dbReference>
<feature type="domain" description="HTH marR-type" evidence="1">
    <location>
        <begin position="3"/>
        <end position="137"/>
    </location>
</feature>
<reference evidence="2" key="1">
    <citation type="submission" date="2020-08" db="EMBL/GenBank/DDBJ databases">
        <authorList>
            <person name="Liu C."/>
            <person name="Sun Q."/>
        </authorList>
    </citation>
    <scope>NUCLEOTIDE SEQUENCE</scope>
    <source>
        <strain evidence="2">BX16</strain>
    </source>
</reference>
<dbReference type="GO" id="GO:0003700">
    <property type="term" value="F:DNA-binding transcription factor activity"/>
    <property type="evidence" value="ECO:0007669"/>
    <property type="project" value="InterPro"/>
</dbReference>
<dbReference type="SMART" id="SM00347">
    <property type="entry name" value="HTH_MARR"/>
    <property type="match status" value="1"/>
</dbReference>
<dbReference type="PROSITE" id="PS50995">
    <property type="entry name" value="HTH_MARR_2"/>
    <property type="match status" value="1"/>
</dbReference>
<protein>
    <submittedName>
        <fullName evidence="2">MarR family transcriptional regulator</fullName>
    </submittedName>
</protein>
<evidence type="ECO:0000259" key="1">
    <source>
        <dbReference type="PROSITE" id="PS50995"/>
    </source>
</evidence>
<keyword evidence="3" id="KW-1185">Reference proteome</keyword>
<proteinExistence type="predicted"/>
<sequence>MNSSPIYRQINILANRQRRHFDRLTAEAPFSGAQGRVLHYLLDHPDEEIFQKDIEEEFGLRPSTATTLLQSMERKGLLRREPSEKDARYKKLTLTPEAEKHRGALFAEMSQLTEKLAGSIAPDDLKTWQKVTEQMIKNLK</sequence>
<accession>A0A923NEJ2</accession>